<organism evidence="13 14">
    <name type="scientific">Antrihabitans stalagmiti</name>
    <dbReference type="NCBI Taxonomy" id="2799499"/>
    <lineage>
        <taxon>Bacteria</taxon>
        <taxon>Bacillati</taxon>
        <taxon>Actinomycetota</taxon>
        <taxon>Actinomycetes</taxon>
        <taxon>Mycobacteriales</taxon>
        <taxon>Nocardiaceae</taxon>
        <taxon>Antrihabitans</taxon>
    </lineage>
</organism>
<dbReference type="Proteomes" id="UP000655868">
    <property type="component" value="Unassembled WGS sequence"/>
</dbReference>
<dbReference type="InterPro" id="IPR017927">
    <property type="entry name" value="FAD-bd_FR_type"/>
</dbReference>
<dbReference type="GO" id="GO:0019344">
    <property type="term" value="P:cysteine biosynthetic process"/>
    <property type="evidence" value="ECO:0007669"/>
    <property type="project" value="UniProtKB-KW"/>
</dbReference>
<evidence type="ECO:0000313" key="14">
    <source>
        <dbReference type="Proteomes" id="UP000655868"/>
    </source>
</evidence>
<evidence type="ECO:0000256" key="11">
    <source>
        <dbReference type="SAM" id="MobiDB-lite"/>
    </source>
</evidence>
<sequence>MGDTDVSAPRTPRPRTPRSQWNRKNPYAANVLANHRLSGPQSHKEVRHYEFDLGDSGLTYEAGDGIGVRPMNCPSLVTALIDRLGVPAGTPVTDKAGTRTLFDALTESYEISTPSPDLIDEIAQRTGDAELVHVLSTEDHTALDAWLWGKDVLDLLQIDETLTIDPAEFVALLRPLQHRVYSISSSPLAHSGTVHATVASVRYRHAERNRSGVCSTYLADRAGKGSTAGIFVSKNNSFRLPTDDSVPIVMIGPGTGIAPFRAFLHERRATGATGSNWLFFGDQRRAQDFLYEEELDELRRDGVLDRLDLAFSRDQSEKDYVQHRMRENGRDLYDWLQKGAHLYVCGDATRMAKDVDEALHDIVAEHGGITPDQAEDYLDALRREKRYLRDVY</sequence>
<evidence type="ECO:0000313" key="13">
    <source>
        <dbReference type="EMBL" id="MBJ8341071.1"/>
    </source>
</evidence>
<reference evidence="13" key="1">
    <citation type="submission" date="2020-12" db="EMBL/GenBank/DDBJ databases">
        <title>Antrihabitans popcorni sp. nov. and Antrihabitans auranticaus sp. nov., isolated from a larva cave.</title>
        <authorList>
            <person name="Lee S.D."/>
            <person name="Kim I.S."/>
        </authorList>
    </citation>
    <scope>NUCLEOTIDE SEQUENCE</scope>
    <source>
        <strain evidence="13">YC3-6</strain>
    </source>
</reference>
<evidence type="ECO:0000256" key="4">
    <source>
        <dbReference type="ARBA" id="ARBA00022630"/>
    </source>
</evidence>
<evidence type="ECO:0000259" key="12">
    <source>
        <dbReference type="PROSITE" id="PS51384"/>
    </source>
</evidence>
<comment type="cofactor">
    <cofactor evidence="1">
        <name>FMN</name>
        <dbReference type="ChEBI" id="CHEBI:58210"/>
    </cofactor>
</comment>
<accession>A0A934U545</accession>
<dbReference type="SUPFAM" id="SSF52343">
    <property type="entry name" value="Ferredoxin reductase-like, C-terminal NADP-linked domain"/>
    <property type="match status" value="1"/>
</dbReference>
<dbReference type="AlphaFoldDB" id="A0A934U545"/>
<dbReference type="GO" id="GO:0050660">
    <property type="term" value="F:flavin adenine dinucleotide binding"/>
    <property type="evidence" value="ECO:0007669"/>
    <property type="project" value="TreeGrafter"/>
</dbReference>
<keyword evidence="5" id="KW-0288">FMN</keyword>
<evidence type="ECO:0000256" key="9">
    <source>
        <dbReference type="ARBA" id="ARBA00023192"/>
    </source>
</evidence>
<dbReference type="InterPro" id="IPR001433">
    <property type="entry name" value="OxRdtase_FAD/NAD-bd"/>
</dbReference>
<keyword evidence="4" id="KW-0285">Flavoprotein</keyword>
<evidence type="ECO:0000256" key="3">
    <source>
        <dbReference type="ARBA" id="ARBA00012604"/>
    </source>
</evidence>
<gene>
    <name evidence="13" type="ORF">JGU71_19470</name>
</gene>
<dbReference type="InterPro" id="IPR023173">
    <property type="entry name" value="NADPH_Cyt_P450_Rdtase_alpha"/>
</dbReference>
<dbReference type="PANTHER" id="PTHR19384">
    <property type="entry name" value="NITRIC OXIDE SYNTHASE-RELATED"/>
    <property type="match status" value="1"/>
</dbReference>
<dbReference type="PROSITE" id="PS51384">
    <property type="entry name" value="FAD_FR"/>
    <property type="match status" value="1"/>
</dbReference>
<dbReference type="Gene3D" id="2.40.30.10">
    <property type="entry name" value="Translation factors"/>
    <property type="match status" value="1"/>
</dbReference>
<comment type="catalytic activity">
    <reaction evidence="10">
        <text>hydrogen sulfide + 3 NADP(+) + 3 H2O = sulfite + 3 NADPH + 4 H(+)</text>
        <dbReference type="Rhea" id="RHEA:13801"/>
        <dbReference type="ChEBI" id="CHEBI:15377"/>
        <dbReference type="ChEBI" id="CHEBI:15378"/>
        <dbReference type="ChEBI" id="CHEBI:17359"/>
        <dbReference type="ChEBI" id="CHEBI:29919"/>
        <dbReference type="ChEBI" id="CHEBI:57783"/>
        <dbReference type="ChEBI" id="CHEBI:58349"/>
        <dbReference type="EC" id="1.8.1.2"/>
    </reaction>
</comment>
<comment type="cofactor">
    <cofactor evidence="2">
        <name>FAD</name>
        <dbReference type="ChEBI" id="CHEBI:57692"/>
    </cofactor>
</comment>
<evidence type="ECO:0000256" key="8">
    <source>
        <dbReference type="ARBA" id="ARBA00023002"/>
    </source>
</evidence>
<dbReference type="GO" id="GO:0005829">
    <property type="term" value="C:cytosol"/>
    <property type="evidence" value="ECO:0007669"/>
    <property type="project" value="TreeGrafter"/>
</dbReference>
<dbReference type="SUPFAM" id="SSF63380">
    <property type="entry name" value="Riboflavin synthase domain-like"/>
    <property type="match status" value="1"/>
</dbReference>
<dbReference type="CDD" id="cd06199">
    <property type="entry name" value="SiR"/>
    <property type="match status" value="1"/>
</dbReference>
<dbReference type="EMBL" id="JAEMNV010000006">
    <property type="protein sequence ID" value="MBJ8341071.1"/>
    <property type="molecule type" value="Genomic_DNA"/>
</dbReference>
<evidence type="ECO:0000256" key="7">
    <source>
        <dbReference type="ARBA" id="ARBA00022857"/>
    </source>
</evidence>
<keyword evidence="7" id="KW-0521">NADP</keyword>
<keyword evidence="9" id="KW-0198">Cysteine biosynthesis</keyword>
<dbReference type="InterPro" id="IPR039261">
    <property type="entry name" value="FNR_nucleotide-bd"/>
</dbReference>
<dbReference type="InterPro" id="IPR017938">
    <property type="entry name" value="Riboflavin_synthase-like_b-brl"/>
</dbReference>
<dbReference type="Pfam" id="PF00175">
    <property type="entry name" value="NAD_binding_1"/>
    <property type="match status" value="1"/>
</dbReference>
<evidence type="ECO:0000256" key="10">
    <source>
        <dbReference type="ARBA" id="ARBA00052219"/>
    </source>
</evidence>
<dbReference type="PRINTS" id="PR00371">
    <property type="entry name" value="FPNCR"/>
</dbReference>
<dbReference type="GO" id="GO:0004783">
    <property type="term" value="F:sulfite reductase (NADPH) activity"/>
    <property type="evidence" value="ECO:0007669"/>
    <property type="project" value="UniProtKB-EC"/>
</dbReference>
<dbReference type="NCBIfam" id="NF004859">
    <property type="entry name" value="PRK06214.1"/>
    <property type="match status" value="1"/>
</dbReference>
<keyword evidence="14" id="KW-1185">Reference proteome</keyword>
<dbReference type="GO" id="GO:0010181">
    <property type="term" value="F:FMN binding"/>
    <property type="evidence" value="ECO:0007669"/>
    <property type="project" value="TreeGrafter"/>
</dbReference>
<dbReference type="Gene3D" id="3.40.50.80">
    <property type="entry name" value="Nucleotide-binding domain of ferredoxin-NADP reductase (FNR) module"/>
    <property type="match status" value="1"/>
</dbReference>
<keyword evidence="8 13" id="KW-0560">Oxidoreductase</keyword>
<protein>
    <recommendedName>
        <fullName evidence="3">assimilatory sulfite reductase (NADPH)</fullName>
        <ecNumber evidence="3">1.8.1.2</ecNumber>
    </recommendedName>
</protein>
<dbReference type="PANTHER" id="PTHR19384:SF128">
    <property type="entry name" value="NADPH OXIDOREDUCTASE A"/>
    <property type="match status" value="1"/>
</dbReference>
<dbReference type="InterPro" id="IPR003097">
    <property type="entry name" value="CysJ-like_FAD-binding"/>
</dbReference>
<proteinExistence type="predicted"/>
<keyword evidence="6" id="KW-0274">FAD</keyword>
<comment type="caution">
    <text evidence="13">The sequence shown here is derived from an EMBL/GenBank/DDBJ whole genome shotgun (WGS) entry which is preliminary data.</text>
</comment>
<dbReference type="EC" id="1.8.1.2" evidence="3"/>
<name>A0A934U545_9NOCA</name>
<dbReference type="Pfam" id="PF00667">
    <property type="entry name" value="FAD_binding_1"/>
    <property type="match status" value="1"/>
</dbReference>
<dbReference type="Gene3D" id="1.20.990.10">
    <property type="entry name" value="NADPH-cytochrome p450 Reductase, Chain A, domain 3"/>
    <property type="match status" value="1"/>
</dbReference>
<feature type="domain" description="FAD-binding FR-type" evidence="12">
    <location>
        <begin position="24"/>
        <end position="241"/>
    </location>
</feature>
<evidence type="ECO:0000256" key="1">
    <source>
        <dbReference type="ARBA" id="ARBA00001917"/>
    </source>
</evidence>
<evidence type="ECO:0000256" key="2">
    <source>
        <dbReference type="ARBA" id="ARBA00001974"/>
    </source>
</evidence>
<dbReference type="InterPro" id="IPR001709">
    <property type="entry name" value="Flavoprot_Pyr_Nucl_cyt_Rdtase"/>
</dbReference>
<dbReference type="FunFam" id="3.40.50.80:FF:000001">
    <property type="entry name" value="NADPH--cytochrome P450 reductase 1"/>
    <property type="match status" value="1"/>
</dbReference>
<evidence type="ECO:0000256" key="6">
    <source>
        <dbReference type="ARBA" id="ARBA00022827"/>
    </source>
</evidence>
<keyword evidence="9" id="KW-0028">Amino-acid biosynthesis</keyword>
<feature type="region of interest" description="Disordered" evidence="11">
    <location>
        <begin position="1"/>
        <end position="24"/>
    </location>
</feature>
<evidence type="ECO:0000256" key="5">
    <source>
        <dbReference type="ARBA" id="ARBA00022643"/>
    </source>
</evidence>